<comment type="caution">
    <text evidence="2">The sequence shown here is derived from an EMBL/GenBank/DDBJ whole genome shotgun (WGS) entry which is preliminary data.</text>
</comment>
<proteinExistence type="predicted"/>
<keyword evidence="3" id="KW-1185">Reference proteome</keyword>
<evidence type="ECO:0000313" key="3">
    <source>
        <dbReference type="Proteomes" id="UP001347796"/>
    </source>
</evidence>
<dbReference type="EMBL" id="JAZGQO010000010">
    <property type="protein sequence ID" value="KAK6176948.1"/>
    <property type="molecule type" value="Genomic_DNA"/>
</dbReference>
<dbReference type="Proteomes" id="UP001347796">
    <property type="component" value="Unassembled WGS sequence"/>
</dbReference>
<dbReference type="AlphaFoldDB" id="A0AAN8JMM4"/>
<feature type="chain" id="PRO_5042994880" evidence="1">
    <location>
        <begin position="19"/>
        <end position="186"/>
    </location>
</feature>
<protein>
    <submittedName>
        <fullName evidence="2">Uncharacterized protein</fullName>
    </submittedName>
</protein>
<gene>
    <name evidence="2" type="ORF">SNE40_015149</name>
</gene>
<accession>A0AAN8JMM4</accession>
<sequence length="186" mass="20969">MAVAVILSHINTLLYILASWMTTAQNMVQYTSNLTDISVFTQDRLQVRLDVQVKYRPNLFERNTMVDPQLDPDSYQMIVNATSIDAIKGTSLNFSVLDYFQQRDVVEAAFKDAIDLRFAGVCCGFGCNNRNRGCKEGCKSRDTCTTNDKGVFTLLDEFKLVEIHIPDVVRERILQVLAKTTTTATP</sequence>
<feature type="signal peptide" evidence="1">
    <location>
        <begin position="1"/>
        <end position="18"/>
    </location>
</feature>
<evidence type="ECO:0000313" key="2">
    <source>
        <dbReference type="EMBL" id="KAK6176948.1"/>
    </source>
</evidence>
<name>A0AAN8JMM4_PATCE</name>
<organism evidence="2 3">
    <name type="scientific">Patella caerulea</name>
    <name type="common">Rayed Mediterranean limpet</name>
    <dbReference type="NCBI Taxonomy" id="87958"/>
    <lineage>
        <taxon>Eukaryota</taxon>
        <taxon>Metazoa</taxon>
        <taxon>Spiralia</taxon>
        <taxon>Lophotrochozoa</taxon>
        <taxon>Mollusca</taxon>
        <taxon>Gastropoda</taxon>
        <taxon>Patellogastropoda</taxon>
        <taxon>Patelloidea</taxon>
        <taxon>Patellidae</taxon>
        <taxon>Patella</taxon>
    </lineage>
</organism>
<reference evidence="2 3" key="1">
    <citation type="submission" date="2024-01" db="EMBL/GenBank/DDBJ databases">
        <title>The genome of the rayed Mediterranean limpet Patella caerulea (Linnaeus, 1758).</title>
        <authorList>
            <person name="Anh-Thu Weber A."/>
            <person name="Halstead-Nussloch G."/>
        </authorList>
    </citation>
    <scope>NUCLEOTIDE SEQUENCE [LARGE SCALE GENOMIC DNA]</scope>
    <source>
        <strain evidence="2">AATW-2023a</strain>
        <tissue evidence="2">Whole specimen</tissue>
    </source>
</reference>
<keyword evidence="1" id="KW-0732">Signal</keyword>
<evidence type="ECO:0000256" key="1">
    <source>
        <dbReference type="SAM" id="SignalP"/>
    </source>
</evidence>